<name>A0A4E0QP80_9GAMM</name>
<dbReference type="AlphaFoldDB" id="A0A4E0QP80"/>
<comment type="caution">
    <text evidence="1">The sequence shown here is derived from an EMBL/GenBank/DDBJ whole genome shotgun (WGS) entry which is preliminary data.</text>
</comment>
<gene>
    <name evidence="1" type="ORF">PN36_22400</name>
</gene>
<evidence type="ECO:0008006" key="3">
    <source>
        <dbReference type="Google" id="ProtNLM"/>
    </source>
</evidence>
<evidence type="ECO:0000313" key="2">
    <source>
        <dbReference type="Proteomes" id="UP000030428"/>
    </source>
</evidence>
<organism evidence="1 2">
    <name type="scientific">Candidatus Thiomargarita nelsonii</name>
    <dbReference type="NCBI Taxonomy" id="1003181"/>
    <lineage>
        <taxon>Bacteria</taxon>
        <taxon>Pseudomonadati</taxon>
        <taxon>Pseudomonadota</taxon>
        <taxon>Gammaproteobacteria</taxon>
        <taxon>Thiotrichales</taxon>
        <taxon>Thiotrichaceae</taxon>
        <taxon>Thiomargarita</taxon>
    </lineage>
</organism>
<dbReference type="Pfam" id="PF12784">
    <property type="entry name" value="PDDEXK_2"/>
    <property type="match status" value="1"/>
</dbReference>
<keyword evidence="2" id="KW-1185">Reference proteome</keyword>
<dbReference type="Proteomes" id="UP000030428">
    <property type="component" value="Unassembled WGS sequence"/>
</dbReference>
<sequence>MQVIPLKYGTIFKRAFGQPDVFCQFTKDILGIEINIDKVHTEYEYPEPIGFVRSKYDLFAEDTEKRIIVEIQQVKEDDFFDRFLYYHLISMVEQVGGYQAYGFDRTVYTIVVLTSTPRDGSINFSCAVSDMNPIDEYGRTFVVYPHRLVFLCPRQVNDKTPPLVKKWLNFIEDSLDGEMDEVDYPDTFWKKIMAAIQKQTINPALLSEIKDDAAWEEAKIRFVAEGVEKGLGKGREEGRAMLLKQQRETVLQAREMGLDEMAIAKLTGLTAQELKKITK</sequence>
<reference evidence="1 2" key="1">
    <citation type="journal article" date="2016" name="Front. Microbiol.">
        <title>Single-Cell (Meta-)Genomics of a Dimorphic Candidatus Thiomargarita nelsonii Reveals Genomic Plasticity.</title>
        <authorList>
            <person name="Flood B.E."/>
            <person name="Fliss P."/>
            <person name="Jones D.S."/>
            <person name="Dick G.J."/>
            <person name="Jain S."/>
            <person name="Kaster A.K."/>
            <person name="Winkel M."/>
            <person name="Mussmann M."/>
            <person name="Bailey J."/>
        </authorList>
    </citation>
    <scope>NUCLEOTIDE SEQUENCE [LARGE SCALE GENOMIC DNA]</scope>
    <source>
        <strain evidence="1">Hydrate Ridge</strain>
    </source>
</reference>
<proteinExistence type="predicted"/>
<protein>
    <recommendedName>
        <fullName evidence="3">Rpn family recombination-promoting nuclease/putative transposase</fullName>
    </recommendedName>
</protein>
<accession>A0A4E0QP80</accession>
<dbReference type="EMBL" id="JSZA02000104">
    <property type="protein sequence ID" value="TGO02598.1"/>
    <property type="molecule type" value="Genomic_DNA"/>
</dbReference>
<evidence type="ECO:0000313" key="1">
    <source>
        <dbReference type="EMBL" id="TGO02598.1"/>
    </source>
</evidence>